<dbReference type="GO" id="GO:0015937">
    <property type="term" value="P:coenzyme A biosynthetic process"/>
    <property type="evidence" value="ECO:0007669"/>
    <property type="project" value="TreeGrafter"/>
</dbReference>
<dbReference type="EMBL" id="QLNQ01000001">
    <property type="protein sequence ID" value="RCK67168.1"/>
    <property type="molecule type" value="Genomic_DNA"/>
</dbReference>
<dbReference type="GO" id="GO:0016779">
    <property type="term" value="F:nucleotidyltransferase activity"/>
    <property type="evidence" value="ECO:0007669"/>
    <property type="project" value="UniProtKB-KW"/>
</dbReference>
<dbReference type="STRING" id="5486.A0A367YMX0"/>
<evidence type="ECO:0000259" key="1">
    <source>
        <dbReference type="Pfam" id="PF01467"/>
    </source>
</evidence>
<keyword evidence="2" id="KW-0808">Transferase</keyword>
<keyword evidence="3" id="KW-1185">Reference proteome</keyword>
<protein>
    <submittedName>
        <fullName evidence="2">Phosphopantetheine adenylyltransferase</fullName>
    </submittedName>
</protein>
<dbReference type="Pfam" id="PF01467">
    <property type="entry name" value="CTP_transf_like"/>
    <property type="match status" value="1"/>
</dbReference>
<accession>A0A367YMX0</accession>
<dbReference type="GO" id="GO:0004140">
    <property type="term" value="F:dephospho-CoA kinase activity"/>
    <property type="evidence" value="ECO:0007669"/>
    <property type="project" value="TreeGrafter"/>
</dbReference>
<name>A0A367YMX0_9ASCO</name>
<evidence type="ECO:0000313" key="3">
    <source>
        <dbReference type="Proteomes" id="UP000253472"/>
    </source>
</evidence>
<dbReference type="InterPro" id="IPR014729">
    <property type="entry name" value="Rossmann-like_a/b/a_fold"/>
</dbReference>
<dbReference type="InterPro" id="IPR004821">
    <property type="entry name" value="Cyt_trans-like"/>
</dbReference>
<comment type="caution">
    <text evidence="2">The sequence shown here is derived from an EMBL/GenBank/DDBJ whole genome shotgun (WGS) entry which is preliminary data.</text>
</comment>
<dbReference type="SUPFAM" id="SSF52374">
    <property type="entry name" value="Nucleotidylyl transferase"/>
    <property type="match status" value="1"/>
</dbReference>
<feature type="domain" description="Cytidyltransferase-like" evidence="1">
    <location>
        <begin position="144"/>
        <end position="291"/>
    </location>
</feature>
<dbReference type="AlphaFoldDB" id="A0A367YMX0"/>
<dbReference type="PANTHER" id="PTHR10695">
    <property type="entry name" value="DEPHOSPHO-COA KINASE-RELATED"/>
    <property type="match status" value="1"/>
</dbReference>
<dbReference type="Gene3D" id="3.40.50.620">
    <property type="entry name" value="HUPs"/>
    <property type="match status" value="1"/>
</dbReference>
<sequence length="301" mass="33436">MTNPVIFISDPTTKDYTTFLTTLLPRLANASSLDIVILTPITQSHHLNAVLFKYYQLVSSFVESHPAEFDYRFATGLNVLFNLAPDKITQLSSRWNHAYAAEAITVPVAVPTPLTQLTTEIPETPIIEVPATSRDLAEFRTCAVGGTFDHLHLGHKILLSMSLFLASRKLIVGITGPELLKNKKYLAVLEPYAVRQAEVLKFVLLIHPGGGMGVEVYEINDVCGPTGYVSDIDCLVISDETRAGGEFVNKYRREQGFRELDILSIKVIGDADSSSDNSWKGKLSSTDIREREYKRLHPDNI</sequence>
<dbReference type="OrthoDB" id="330671at2759"/>
<dbReference type="Proteomes" id="UP000253472">
    <property type="component" value="Unassembled WGS sequence"/>
</dbReference>
<evidence type="ECO:0000313" key="2">
    <source>
        <dbReference type="EMBL" id="RCK67168.1"/>
    </source>
</evidence>
<reference evidence="2 3" key="1">
    <citation type="submission" date="2018-06" db="EMBL/GenBank/DDBJ databases">
        <title>Whole genome sequencing of Candida tropicalis (genome annotated by CSBL at Korea University).</title>
        <authorList>
            <person name="Ahn J."/>
        </authorList>
    </citation>
    <scope>NUCLEOTIDE SEQUENCE [LARGE SCALE GENOMIC DNA]</scope>
    <source>
        <strain evidence="2 3">ATCC 20962</strain>
    </source>
</reference>
<gene>
    <name evidence="2" type="primary">CAB4_0</name>
    <name evidence="2" type="ORF">Cantr_02455</name>
</gene>
<keyword evidence="2" id="KW-0548">Nucleotidyltransferase</keyword>
<organism evidence="2 3">
    <name type="scientific">Candida viswanathii</name>
    <dbReference type="NCBI Taxonomy" id="5486"/>
    <lineage>
        <taxon>Eukaryota</taxon>
        <taxon>Fungi</taxon>
        <taxon>Dikarya</taxon>
        <taxon>Ascomycota</taxon>
        <taxon>Saccharomycotina</taxon>
        <taxon>Pichiomycetes</taxon>
        <taxon>Debaryomycetaceae</taxon>
        <taxon>Candida/Lodderomyces clade</taxon>
        <taxon>Candida</taxon>
    </lineage>
</organism>
<dbReference type="PANTHER" id="PTHR10695:SF46">
    <property type="entry name" value="BIFUNCTIONAL COENZYME A SYNTHASE-RELATED"/>
    <property type="match status" value="1"/>
</dbReference>
<proteinExistence type="predicted"/>